<dbReference type="AlphaFoldDB" id="A0A235HE08"/>
<dbReference type="RefSeq" id="WP_094303607.1">
    <property type="nucleotide sequence ID" value="NZ_NOWT01000010.1"/>
</dbReference>
<dbReference type="Pfam" id="PF06904">
    <property type="entry name" value="Extensin-like_C"/>
    <property type="match status" value="1"/>
</dbReference>
<feature type="chain" id="PRO_5012150134" evidence="1">
    <location>
        <begin position="24"/>
        <end position="239"/>
    </location>
</feature>
<feature type="domain" description="Extensin-like C-terminal" evidence="2">
    <location>
        <begin position="63"/>
        <end position="239"/>
    </location>
</feature>
<organism evidence="3 4">
    <name type="scientific">Azospirillum brasilense</name>
    <dbReference type="NCBI Taxonomy" id="192"/>
    <lineage>
        <taxon>Bacteria</taxon>
        <taxon>Pseudomonadati</taxon>
        <taxon>Pseudomonadota</taxon>
        <taxon>Alphaproteobacteria</taxon>
        <taxon>Rhodospirillales</taxon>
        <taxon>Azospirillaceae</taxon>
        <taxon>Azospirillum</taxon>
    </lineage>
</organism>
<protein>
    <submittedName>
        <fullName evidence="3">Extensin</fullName>
    </submittedName>
</protein>
<dbReference type="EMBL" id="NOWT01000010">
    <property type="protein sequence ID" value="OYD83966.1"/>
    <property type="molecule type" value="Genomic_DNA"/>
</dbReference>
<geneLocation type="plasmid" evidence="3">
    <name>unnamed</name>
</geneLocation>
<accession>A0A235HE08</accession>
<keyword evidence="3" id="KW-0614">Plasmid</keyword>
<comment type="caution">
    <text evidence="3">The sequence shown here is derived from an EMBL/GenBank/DDBJ whole genome shotgun (WGS) entry which is preliminary data.</text>
</comment>
<keyword evidence="1" id="KW-0732">Signal</keyword>
<evidence type="ECO:0000259" key="2">
    <source>
        <dbReference type="Pfam" id="PF06904"/>
    </source>
</evidence>
<reference evidence="3 4" key="1">
    <citation type="submission" date="2017-07" db="EMBL/GenBank/DDBJ databases">
        <title>Whole genome sequence of Azospirillum brasilense 2A1, a potential biofertilizer strain.</title>
        <authorList>
            <person name="Fontana C.A."/>
            <person name="Toffoli L.M."/>
            <person name="Salazar S.M."/>
            <person name="Puglisi E."/>
            <person name="Pedraza R."/>
            <person name="Bassi D."/>
            <person name="Cocconcelli P.S."/>
        </authorList>
    </citation>
    <scope>NUCLEOTIDE SEQUENCE [LARGE SCALE GENOMIC DNA]</scope>
    <source>
        <strain evidence="3 4">2A1</strain>
        <plasmid evidence="3">unnamed</plasmid>
    </source>
</reference>
<sequence>MGRFFRWAAALLLLAAMGGAAMVGTGAVTVPPRYDPWAPLDIGDVPNLLTRLKLSRLEGAPRQCHAVLDAAGLRFNPVTDRQTGEGCGLTDAVQVSRSAVAFNSGFTVTCPLAAAWMLFETHTLQPAAQRHFGQRVTRVRHLGSYACRNVYGRAEGRRSEHATANALDIAGFTLADGTSIALPGDWTPEDGRPASGKGAFLREVRDGACDVFRAVLGPDYNEAHRDHFHLDMGAFRVCR</sequence>
<feature type="signal peptide" evidence="1">
    <location>
        <begin position="1"/>
        <end position="23"/>
    </location>
</feature>
<evidence type="ECO:0000313" key="4">
    <source>
        <dbReference type="Proteomes" id="UP000215367"/>
    </source>
</evidence>
<name>A0A235HE08_AZOBR</name>
<dbReference type="Proteomes" id="UP000215367">
    <property type="component" value="Unassembled WGS sequence"/>
</dbReference>
<evidence type="ECO:0000256" key="1">
    <source>
        <dbReference type="SAM" id="SignalP"/>
    </source>
</evidence>
<gene>
    <name evidence="3" type="ORF">CHT98_12855</name>
</gene>
<proteinExistence type="predicted"/>
<evidence type="ECO:0000313" key="3">
    <source>
        <dbReference type="EMBL" id="OYD83966.1"/>
    </source>
</evidence>
<dbReference type="InterPro" id="IPR009683">
    <property type="entry name" value="Extensin-like_C"/>
</dbReference>